<dbReference type="Proteomes" id="UP000823847">
    <property type="component" value="Unassembled WGS sequence"/>
</dbReference>
<proteinExistence type="predicted"/>
<dbReference type="EMBL" id="DXEN01000010">
    <property type="protein sequence ID" value="HIX85289.1"/>
    <property type="molecule type" value="Genomic_DNA"/>
</dbReference>
<dbReference type="GO" id="GO:0051536">
    <property type="term" value="F:iron-sulfur cluster binding"/>
    <property type="evidence" value="ECO:0007669"/>
    <property type="project" value="InterPro"/>
</dbReference>
<dbReference type="InterPro" id="IPR028261">
    <property type="entry name" value="DPD_II"/>
</dbReference>
<evidence type="ECO:0000256" key="2">
    <source>
        <dbReference type="ARBA" id="ARBA00023002"/>
    </source>
</evidence>
<keyword evidence="1" id="KW-0028">Amino-acid biosynthesis</keyword>
<dbReference type="GO" id="GO:0016639">
    <property type="term" value="F:oxidoreductase activity, acting on the CH-NH2 group of donors, NAD or NADP as acceptor"/>
    <property type="evidence" value="ECO:0007669"/>
    <property type="project" value="InterPro"/>
</dbReference>
<dbReference type="PRINTS" id="PR00419">
    <property type="entry name" value="ADXRDTASE"/>
</dbReference>
<evidence type="ECO:0000256" key="4">
    <source>
        <dbReference type="ARBA" id="ARBA00029440"/>
    </source>
</evidence>
<dbReference type="InterPro" id="IPR036188">
    <property type="entry name" value="FAD/NAD-bd_sf"/>
</dbReference>
<dbReference type="SUPFAM" id="SSF51971">
    <property type="entry name" value="Nucleotide-binding domain"/>
    <property type="match status" value="2"/>
</dbReference>
<dbReference type="InterPro" id="IPR009051">
    <property type="entry name" value="Helical_ferredxn"/>
</dbReference>
<dbReference type="Gene3D" id="1.10.1060.10">
    <property type="entry name" value="Alpha-helical ferredoxin"/>
    <property type="match status" value="1"/>
</dbReference>
<dbReference type="InterPro" id="IPR051394">
    <property type="entry name" value="Glutamate_Synthase"/>
</dbReference>
<feature type="domain" description="Dihydroprymidine dehydrogenase" evidence="6">
    <location>
        <begin position="24"/>
        <end position="131"/>
    </location>
</feature>
<evidence type="ECO:0000313" key="7">
    <source>
        <dbReference type="EMBL" id="HIX85289.1"/>
    </source>
</evidence>
<dbReference type="Gene3D" id="3.50.50.60">
    <property type="entry name" value="FAD/NAD(P)-binding domain"/>
    <property type="match status" value="2"/>
</dbReference>
<feature type="domain" description="FAD/NAD(P)-binding" evidence="5">
    <location>
        <begin position="145"/>
        <end position="460"/>
    </location>
</feature>
<dbReference type="Pfam" id="PF14691">
    <property type="entry name" value="Fer4_20"/>
    <property type="match status" value="1"/>
</dbReference>
<evidence type="ECO:0000256" key="1">
    <source>
        <dbReference type="ARBA" id="ARBA00022605"/>
    </source>
</evidence>
<evidence type="ECO:0000259" key="6">
    <source>
        <dbReference type="Pfam" id="PF14691"/>
    </source>
</evidence>
<dbReference type="GO" id="GO:0006537">
    <property type="term" value="P:glutamate biosynthetic process"/>
    <property type="evidence" value="ECO:0007669"/>
    <property type="project" value="UniProtKB-KW"/>
</dbReference>
<evidence type="ECO:0000313" key="8">
    <source>
        <dbReference type="Proteomes" id="UP000823847"/>
    </source>
</evidence>
<reference evidence="7" key="1">
    <citation type="journal article" date="2021" name="PeerJ">
        <title>Extensive microbial diversity within the chicken gut microbiome revealed by metagenomics and culture.</title>
        <authorList>
            <person name="Gilroy R."/>
            <person name="Ravi A."/>
            <person name="Getino M."/>
            <person name="Pursley I."/>
            <person name="Horton D.L."/>
            <person name="Alikhan N.F."/>
            <person name="Baker D."/>
            <person name="Gharbi K."/>
            <person name="Hall N."/>
            <person name="Watson M."/>
            <person name="Adriaenssens E.M."/>
            <person name="Foster-Nyarko E."/>
            <person name="Jarju S."/>
            <person name="Secka A."/>
            <person name="Antonio M."/>
            <person name="Oren A."/>
            <person name="Chaudhuri R.R."/>
            <person name="La Ragione R."/>
            <person name="Hildebrand F."/>
            <person name="Pallen M.J."/>
        </authorList>
    </citation>
    <scope>NUCLEOTIDE SEQUENCE</scope>
    <source>
        <strain evidence="7">ChiHecec2B26-12326</strain>
    </source>
</reference>
<dbReference type="Pfam" id="PF07992">
    <property type="entry name" value="Pyr_redox_2"/>
    <property type="match status" value="1"/>
</dbReference>
<accession>A0A9D1XPV4</accession>
<sequence length="475" mass="52228">MGNPKAFLTIHRQEAGYRPVHERIDDFSEVEQTLNSTDRRTQASRCMDCGVPFCHWACPLGNKQPEWQDMLYKGRWRDAYLTLAQTDDFPEFTGRVCPALCEQSCVLKLSCDEPVTIRENEAAIVEAAFREGYIQPIQPVRNGKRVAVIGSGPAGLTVANRLNRKGYEVTVFEKDELPGGLLRFGIPNFKLGKNIIDRRLRILREEGIQFRTNTMVGKEILAREVVDTFDAVCVAIGAEVPRDLPVEGRNLRGIHFALELLGQQNRVLEGIAIPPKNLINCKGKKVLIIGGGDTGSDCVGTANRQGAASVTQIEILPKPPVGYNSATPWPMYPKILKTTSSHEEGCERRWSLASNRFVGERNNVRGVEVEEVEWLPAPDGGRPVMRPTGKREVIEADLVFLAMGFLHPEQEGLVKELQLATDAQKNIATDANGQIAGGKIFACGDAVSGASLVVKAMASGRKTAEAIDRFLSPTP</sequence>
<dbReference type="PANTHER" id="PTHR43100">
    <property type="entry name" value="GLUTAMATE SYNTHASE [NADPH] SMALL CHAIN"/>
    <property type="match status" value="1"/>
</dbReference>
<dbReference type="InterPro" id="IPR023753">
    <property type="entry name" value="FAD/NAD-binding_dom"/>
</dbReference>
<reference evidence="7" key="2">
    <citation type="submission" date="2021-04" db="EMBL/GenBank/DDBJ databases">
        <authorList>
            <person name="Gilroy R."/>
        </authorList>
    </citation>
    <scope>NUCLEOTIDE SEQUENCE</scope>
    <source>
        <strain evidence="7">ChiHecec2B26-12326</strain>
    </source>
</reference>
<dbReference type="AlphaFoldDB" id="A0A9D1XPV4"/>
<dbReference type="NCBIfam" id="TIGR01317">
    <property type="entry name" value="GOGAT_sm_gam"/>
    <property type="match status" value="1"/>
</dbReference>
<gene>
    <name evidence="7" type="ORF">H9848_01605</name>
</gene>
<keyword evidence="2" id="KW-0560">Oxidoreductase</keyword>
<dbReference type="PANTHER" id="PTHR43100:SF1">
    <property type="entry name" value="GLUTAMATE SYNTHASE [NADPH] SMALL CHAIN"/>
    <property type="match status" value="1"/>
</dbReference>
<protein>
    <submittedName>
        <fullName evidence="7">Glutamate synthase subunit beta</fullName>
    </submittedName>
</protein>
<dbReference type="InterPro" id="IPR006005">
    <property type="entry name" value="Glut_synth_ssu1"/>
</dbReference>
<comment type="caution">
    <text evidence="7">The sequence shown here is derived from an EMBL/GenBank/DDBJ whole genome shotgun (WGS) entry which is preliminary data.</text>
</comment>
<comment type="pathway">
    <text evidence="4">Amino-acid biosynthesis.</text>
</comment>
<organism evidence="7 8">
    <name type="scientific">Candidatus Parabacteroides intestinigallinarum</name>
    <dbReference type="NCBI Taxonomy" id="2838722"/>
    <lineage>
        <taxon>Bacteria</taxon>
        <taxon>Pseudomonadati</taxon>
        <taxon>Bacteroidota</taxon>
        <taxon>Bacteroidia</taxon>
        <taxon>Bacteroidales</taxon>
        <taxon>Tannerellaceae</taxon>
        <taxon>Parabacteroides</taxon>
    </lineage>
</organism>
<name>A0A9D1XPV4_9BACT</name>
<keyword evidence="3" id="KW-0314">Glutamate biosynthesis</keyword>
<evidence type="ECO:0000256" key="3">
    <source>
        <dbReference type="ARBA" id="ARBA00023164"/>
    </source>
</evidence>
<evidence type="ECO:0000259" key="5">
    <source>
        <dbReference type="Pfam" id="PF07992"/>
    </source>
</evidence>
<dbReference type="SUPFAM" id="SSF46548">
    <property type="entry name" value="alpha-helical ferredoxin"/>
    <property type="match status" value="1"/>
</dbReference>